<accession>A0ABR9X2N2</accession>
<keyword evidence="3 8" id="KW-0436">Ligase</keyword>
<keyword evidence="4 8" id="KW-0566">Pantothenate biosynthesis</keyword>
<keyword evidence="10" id="KW-1185">Reference proteome</keyword>
<organism evidence="9 10">
    <name type="scientific">Salipiger mangrovisoli</name>
    <dbReference type="NCBI Taxonomy" id="2865933"/>
    <lineage>
        <taxon>Bacteria</taxon>
        <taxon>Pseudomonadati</taxon>
        <taxon>Pseudomonadota</taxon>
        <taxon>Alphaproteobacteria</taxon>
        <taxon>Rhodobacterales</taxon>
        <taxon>Roseobacteraceae</taxon>
        <taxon>Salipiger</taxon>
    </lineage>
</organism>
<evidence type="ECO:0000256" key="1">
    <source>
        <dbReference type="ARBA" id="ARBA00004990"/>
    </source>
</evidence>
<proteinExistence type="inferred from homology"/>
<comment type="caution">
    <text evidence="9">The sequence shown here is derived from an EMBL/GenBank/DDBJ whole genome shotgun (WGS) entry which is preliminary data.</text>
</comment>
<dbReference type="PANTHER" id="PTHR21299:SF1">
    <property type="entry name" value="PANTOATE--BETA-ALANINE LIGASE"/>
    <property type="match status" value="1"/>
</dbReference>
<dbReference type="Pfam" id="PF02569">
    <property type="entry name" value="Pantoate_ligase"/>
    <property type="match status" value="1"/>
</dbReference>
<dbReference type="GO" id="GO:0004592">
    <property type="term" value="F:pantoate-beta-alanine ligase activity"/>
    <property type="evidence" value="ECO:0007669"/>
    <property type="project" value="UniProtKB-EC"/>
</dbReference>
<protein>
    <recommendedName>
        <fullName evidence="8">Pantothenate synthetase</fullName>
        <shortName evidence="8">PS</shortName>
        <ecNumber evidence="8">6.3.2.1</ecNumber>
    </recommendedName>
    <alternativeName>
        <fullName evidence="8">Pantoate--beta-alanine ligase</fullName>
    </alternativeName>
    <alternativeName>
        <fullName evidence="8">Pantoate-activating enzyme</fullName>
    </alternativeName>
</protein>
<dbReference type="SUPFAM" id="SSF52374">
    <property type="entry name" value="Nucleotidylyl transferase"/>
    <property type="match status" value="1"/>
</dbReference>
<feature type="binding site" evidence="8">
    <location>
        <position position="64"/>
    </location>
    <ligand>
        <name>(R)-pantoate</name>
        <dbReference type="ChEBI" id="CHEBI:15980"/>
    </ligand>
</feature>
<keyword evidence="8" id="KW-0963">Cytoplasm</keyword>
<feature type="binding site" evidence="8">
    <location>
        <begin position="187"/>
        <end position="190"/>
    </location>
    <ligand>
        <name>ATP</name>
        <dbReference type="ChEBI" id="CHEBI:30616"/>
    </ligand>
</feature>
<sequence length="282" mass="30312">MTPPPILRTKAALRAAVLGWKRAGESIGVVPTMGALHAGHLSLVESAKAGCDRVIVTIFVNPKQFNNAADLENYPRTELADAEKLAPFAVDAIYVPGPDQIYPEGFATTVSVTGLTEGLCGSHRPGHFDGVTTVCAKLFLQTLADRAYFGEKDFQQLQVVTRMARDLDLLTEVIGCPTVREPDGLALSSRNVLLPPESRAVAPALNRVLRQVAERLSDGESLGPVRFQAEAALREAGFTKLEYIELRAADGLQTLEHPTRPARLLAAAWLGGVRLIDNIAVG</sequence>
<evidence type="ECO:0000256" key="2">
    <source>
        <dbReference type="ARBA" id="ARBA00009256"/>
    </source>
</evidence>
<evidence type="ECO:0000256" key="8">
    <source>
        <dbReference type="HAMAP-Rule" id="MF_00158"/>
    </source>
</evidence>
<evidence type="ECO:0000256" key="5">
    <source>
        <dbReference type="ARBA" id="ARBA00022741"/>
    </source>
</evidence>
<name>A0ABR9X2N2_9RHOB</name>
<dbReference type="EC" id="6.3.2.1" evidence="8"/>
<evidence type="ECO:0000313" key="10">
    <source>
        <dbReference type="Proteomes" id="UP000607796"/>
    </source>
</evidence>
<gene>
    <name evidence="8" type="primary">panC</name>
    <name evidence="9" type="ORF">IQ782_12825</name>
</gene>
<dbReference type="HAMAP" id="MF_00158">
    <property type="entry name" value="PanC"/>
    <property type="match status" value="1"/>
</dbReference>
<dbReference type="PANTHER" id="PTHR21299">
    <property type="entry name" value="CYTIDYLATE KINASE/PANTOATE-BETA-ALANINE LIGASE"/>
    <property type="match status" value="1"/>
</dbReference>
<comment type="catalytic activity">
    <reaction evidence="7 8">
        <text>(R)-pantoate + beta-alanine + ATP = (R)-pantothenate + AMP + diphosphate + H(+)</text>
        <dbReference type="Rhea" id="RHEA:10912"/>
        <dbReference type="ChEBI" id="CHEBI:15378"/>
        <dbReference type="ChEBI" id="CHEBI:15980"/>
        <dbReference type="ChEBI" id="CHEBI:29032"/>
        <dbReference type="ChEBI" id="CHEBI:30616"/>
        <dbReference type="ChEBI" id="CHEBI:33019"/>
        <dbReference type="ChEBI" id="CHEBI:57966"/>
        <dbReference type="ChEBI" id="CHEBI:456215"/>
        <dbReference type="EC" id="6.3.2.1"/>
    </reaction>
</comment>
<feature type="binding site" evidence="8">
    <location>
        <position position="64"/>
    </location>
    <ligand>
        <name>beta-alanine</name>
        <dbReference type="ChEBI" id="CHEBI:57966"/>
    </ligand>
</feature>
<feature type="active site" description="Proton donor" evidence="8">
    <location>
        <position position="40"/>
    </location>
</feature>
<dbReference type="Gene3D" id="3.40.50.620">
    <property type="entry name" value="HUPs"/>
    <property type="match status" value="1"/>
</dbReference>
<dbReference type="NCBIfam" id="TIGR00018">
    <property type="entry name" value="panC"/>
    <property type="match status" value="1"/>
</dbReference>
<comment type="subcellular location">
    <subcellularLocation>
        <location evidence="8">Cytoplasm</location>
    </subcellularLocation>
</comment>
<dbReference type="RefSeq" id="WP_194135032.1">
    <property type="nucleotide sequence ID" value="NZ_JADFFK010000008.1"/>
</dbReference>
<evidence type="ECO:0000256" key="7">
    <source>
        <dbReference type="ARBA" id="ARBA00048258"/>
    </source>
</evidence>
<dbReference type="InterPro" id="IPR014729">
    <property type="entry name" value="Rossmann-like_a/b/a_fold"/>
</dbReference>
<reference evidence="9 10" key="1">
    <citation type="journal article" date="2021" name="Int. J. Syst. Evol. Microbiol.">
        <title>Salipiger mangrovisoli sp. nov., isolated from mangrove soil and the proposal for the reclassification of Paraphaeobacter pallidus as Salipiger pallidus comb. nov.</title>
        <authorList>
            <person name="Du J."/>
            <person name="Liu Y."/>
            <person name="Pei T."/>
            <person name="Deng M.R."/>
            <person name="Zhu H."/>
        </authorList>
    </citation>
    <scope>NUCLEOTIDE SEQUENCE [LARGE SCALE GENOMIC DNA]</scope>
    <source>
        <strain evidence="9 10">6D45A</strain>
    </source>
</reference>
<dbReference type="InterPro" id="IPR042176">
    <property type="entry name" value="Pantoate_ligase_C"/>
</dbReference>
<evidence type="ECO:0000256" key="3">
    <source>
        <dbReference type="ARBA" id="ARBA00022598"/>
    </source>
</evidence>
<comment type="pathway">
    <text evidence="1 8">Cofactor biosynthesis; (R)-pantothenate biosynthesis; (R)-pantothenate from (R)-pantoate and beta-alanine: step 1/1.</text>
</comment>
<keyword evidence="6 8" id="KW-0067">ATP-binding</keyword>
<comment type="function">
    <text evidence="8">Catalyzes the condensation of pantoate with beta-alanine in an ATP-dependent reaction via a pantoyl-adenylate intermediate.</text>
</comment>
<dbReference type="EMBL" id="JADFFK010000008">
    <property type="protein sequence ID" value="MBE9637732.1"/>
    <property type="molecule type" value="Genomic_DNA"/>
</dbReference>
<comment type="subunit">
    <text evidence="8">Homodimer.</text>
</comment>
<feature type="binding site" evidence="8">
    <location>
        <position position="156"/>
    </location>
    <ligand>
        <name>(R)-pantoate</name>
        <dbReference type="ChEBI" id="CHEBI:15980"/>
    </ligand>
</feature>
<feature type="binding site" evidence="8">
    <location>
        <position position="179"/>
    </location>
    <ligand>
        <name>ATP</name>
        <dbReference type="ChEBI" id="CHEBI:30616"/>
    </ligand>
</feature>
<dbReference type="Proteomes" id="UP000607796">
    <property type="component" value="Unassembled WGS sequence"/>
</dbReference>
<dbReference type="InterPro" id="IPR004821">
    <property type="entry name" value="Cyt_trans-like"/>
</dbReference>
<evidence type="ECO:0000256" key="6">
    <source>
        <dbReference type="ARBA" id="ARBA00022840"/>
    </source>
</evidence>
<dbReference type="NCBIfam" id="TIGR00125">
    <property type="entry name" value="cyt_tran_rel"/>
    <property type="match status" value="1"/>
</dbReference>
<evidence type="ECO:0000313" key="9">
    <source>
        <dbReference type="EMBL" id="MBE9637732.1"/>
    </source>
</evidence>
<feature type="binding site" evidence="8">
    <location>
        <begin position="33"/>
        <end position="40"/>
    </location>
    <ligand>
        <name>ATP</name>
        <dbReference type="ChEBI" id="CHEBI:30616"/>
    </ligand>
</feature>
<feature type="binding site" evidence="8">
    <location>
        <begin position="150"/>
        <end position="153"/>
    </location>
    <ligand>
        <name>ATP</name>
        <dbReference type="ChEBI" id="CHEBI:30616"/>
    </ligand>
</feature>
<comment type="similarity">
    <text evidence="2 8">Belongs to the pantothenate synthetase family.</text>
</comment>
<comment type="miscellaneous">
    <text evidence="8">The reaction proceeds by a bi uni uni bi ping pong mechanism.</text>
</comment>
<dbReference type="CDD" id="cd00560">
    <property type="entry name" value="PanC"/>
    <property type="match status" value="1"/>
</dbReference>
<dbReference type="Gene3D" id="3.30.1300.10">
    <property type="entry name" value="Pantoate-beta-alanine ligase, C-terminal domain"/>
    <property type="match status" value="1"/>
</dbReference>
<keyword evidence="5 8" id="KW-0547">Nucleotide-binding</keyword>
<evidence type="ECO:0000256" key="4">
    <source>
        <dbReference type="ARBA" id="ARBA00022655"/>
    </source>
</evidence>
<dbReference type="InterPro" id="IPR003721">
    <property type="entry name" value="Pantoate_ligase"/>
</dbReference>